<feature type="domain" description="YhfZ helix-turn-helix" evidence="1">
    <location>
        <begin position="25"/>
        <end position="71"/>
    </location>
</feature>
<gene>
    <name evidence="3" type="ORF">SAMN04488113_12117</name>
</gene>
<evidence type="ECO:0000313" key="4">
    <source>
        <dbReference type="Proteomes" id="UP000198564"/>
    </source>
</evidence>
<accession>A0A1H6TJ01</accession>
<reference evidence="4" key="1">
    <citation type="submission" date="2016-10" db="EMBL/GenBank/DDBJ databases">
        <authorList>
            <person name="Varghese N."/>
            <person name="Submissions S."/>
        </authorList>
    </citation>
    <scope>NUCLEOTIDE SEQUENCE [LARGE SCALE GENOMIC DNA]</scope>
    <source>
        <strain evidence="4">DSM 25751</strain>
    </source>
</reference>
<dbReference type="InterPro" id="IPR036388">
    <property type="entry name" value="WH-like_DNA-bd_sf"/>
</dbReference>
<dbReference type="OrthoDB" id="147067at2"/>
<evidence type="ECO:0000259" key="1">
    <source>
        <dbReference type="Pfam" id="PF14502"/>
    </source>
</evidence>
<dbReference type="InterPro" id="IPR032791">
    <property type="entry name" value="YhfZ_C"/>
</dbReference>
<proteinExistence type="predicted"/>
<dbReference type="Gene3D" id="3.40.190.10">
    <property type="entry name" value="Periplasmic binding protein-like II"/>
    <property type="match status" value="2"/>
</dbReference>
<name>A0A1H6TJ01_9LACT</name>
<dbReference type="Pfam" id="PF14503">
    <property type="entry name" value="YhfZ_C"/>
    <property type="match status" value="1"/>
</dbReference>
<dbReference type="RefSeq" id="WP_091634898.1">
    <property type="nucleotide sequence ID" value="NZ_FNYW01000021.1"/>
</dbReference>
<sequence length="307" mass="35219">MSELFFKKKGIAIEKIASELYLLNINDRLPTMKEFQESYHLSRGTVQNALSFLKNEEAIKIKSRGHLGTYIEGIDYKKLQTFANAQRIVGTMPLPYSKLYEGLATGLYTMFNDQNIKLNLAFIRGAKERIEASENGTYDFAVISRFAAEEEMKKNPNITIALAFGANTYLSKHILIFSEKNKHEIEDGMKVGIDADSLDHYYLTKDLVENKNITLVNYPANQLIHAIRENEIDAGVWNYDEILEKGYTDLNYVDIPVKDYHEKISEAVIVCSRERLMVESLFKKNISIEKMHDIQNKVKAGELVPRF</sequence>
<keyword evidence="4" id="KW-1185">Reference proteome</keyword>
<evidence type="ECO:0000313" key="3">
    <source>
        <dbReference type="EMBL" id="SEI80043.1"/>
    </source>
</evidence>
<dbReference type="STRING" id="1130080.SAMN04488113_12117"/>
<dbReference type="InterPro" id="IPR041444">
    <property type="entry name" value="HTH_41"/>
</dbReference>
<dbReference type="Pfam" id="PF14502">
    <property type="entry name" value="HTH_41"/>
    <property type="match status" value="1"/>
</dbReference>
<dbReference type="NCBIfam" id="NF041241">
    <property type="entry name" value="YhfZ_full"/>
    <property type="match status" value="1"/>
</dbReference>
<dbReference type="Proteomes" id="UP000198564">
    <property type="component" value="Unassembled WGS sequence"/>
</dbReference>
<feature type="domain" description="Uncharacterised protein YhfZ C-terminal" evidence="2">
    <location>
        <begin position="75"/>
        <end position="307"/>
    </location>
</feature>
<organism evidence="3 4">
    <name type="scientific">Alkalibacterium gilvum</name>
    <dbReference type="NCBI Taxonomy" id="1130080"/>
    <lineage>
        <taxon>Bacteria</taxon>
        <taxon>Bacillati</taxon>
        <taxon>Bacillota</taxon>
        <taxon>Bacilli</taxon>
        <taxon>Lactobacillales</taxon>
        <taxon>Carnobacteriaceae</taxon>
        <taxon>Alkalibacterium</taxon>
    </lineage>
</organism>
<evidence type="ECO:0000259" key="2">
    <source>
        <dbReference type="Pfam" id="PF14503"/>
    </source>
</evidence>
<dbReference type="SUPFAM" id="SSF53850">
    <property type="entry name" value="Periplasmic binding protein-like II"/>
    <property type="match status" value="1"/>
</dbReference>
<dbReference type="SUPFAM" id="SSF46785">
    <property type="entry name" value="Winged helix' DNA-binding domain"/>
    <property type="match status" value="1"/>
</dbReference>
<dbReference type="EMBL" id="FNYW01000021">
    <property type="protein sequence ID" value="SEI80043.1"/>
    <property type="molecule type" value="Genomic_DNA"/>
</dbReference>
<dbReference type="InterPro" id="IPR036390">
    <property type="entry name" value="WH_DNA-bd_sf"/>
</dbReference>
<dbReference type="Gene3D" id="1.10.10.10">
    <property type="entry name" value="Winged helix-like DNA-binding domain superfamily/Winged helix DNA-binding domain"/>
    <property type="match status" value="1"/>
</dbReference>
<protein>
    <submittedName>
        <fullName evidence="3">Helix-turn-helix domain-containing protein</fullName>
    </submittedName>
</protein>
<dbReference type="AlphaFoldDB" id="A0A1H6TJ01"/>